<dbReference type="AlphaFoldDB" id="A0A816TW98"/>
<evidence type="ECO:0000313" key="6">
    <source>
        <dbReference type="EMBL" id="CAF3757634.1"/>
    </source>
</evidence>
<dbReference type="Proteomes" id="UP000663834">
    <property type="component" value="Unassembled WGS sequence"/>
</dbReference>
<keyword evidence="12" id="KW-1185">Reference proteome</keyword>
<dbReference type="Proteomes" id="UP000676336">
    <property type="component" value="Unassembled WGS sequence"/>
</dbReference>
<dbReference type="EMBL" id="CAJOBF010002303">
    <property type="protein sequence ID" value="CAF4024963.1"/>
    <property type="molecule type" value="Genomic_DNA"/>
</dbReference>
<name>A0A816TW98_9BILA</name>
<dbReference type="Proteomes" id="UP000681720">
    <property type="component" value="Unassembled WGS sequence"/>
</dbReference>
<dbReference type="Proteomes" id="UP000663824">
    <property type="component" value="Unassembled WGS sequence"/>
</dbReference>
<evidence type="ECO:0000313" key="1">
    <source>
        <dbReference type="EMBL" id="CAF1321714.1"/>
    </source>
</evidence>
<dbReference type="SUPFAM" id="SSF48452">
    <property type="entry name" value="TPR-like"/>
    <property type="match status" value="1"/>
</dbReference>
<sequence>MSFSNEGHKITKDYLEFIRQETEELSHSIVFSRLLCDLGEYDKSQKYFEQLLNDSQNEDHAWIEYNIRRTVYSKDEWDEARKYYDRMVKTEPPRIKASSLALHNIGVILY</sequence>
<gene>
    <name evidence="6" type="ORF">BYL167_LOCUS680</name>
    <name evidence="1" type="ORF">CJN711_LOCUS17967</name>
    <name evidence="7" type="ORF">GIL414_LOCUS506</name>
    <name evidence="2" type="ORF">KQP761_LOCUS29192</name>
    <name evidence="5" type="ORF">MBJ925_LOCUS37884</name>
    <name evidence="10" type="ORF">OVN521_LOCUS42625</name>
    <name evidence="9" type="ORF">SMN809_LOCUS16767</name>
    <name evidence="8" type="ORF">UXM345_LOCUS17613</name>
    <name evidence="4" type="ORF">WKI299_LOCUS20339</name>
    <name evidence="3" type="ORF">XDN619_LOCUS11040</name>
</gene>
<dbReference type="Proteomes" id="UP000663842">
    <property type="component" value="Unassembled WGS sequence"/>
</dbReference>
<dbReference type="InterPro" id="IPR011990">
    <property type="entry name" value="TPR-like_helical_dom_sf"/>
</dbReference>
<dbReference type="OrthoDB" id="5308957at2759"/>
<dbReference type="Proteomes" id="UP000663887">
    <property type="component" value="Unassembled WGS sequence"/>
</dbReference>
<dbReference type="EMBL" id="CAJOBJ010000059">
    <property type="protein sequence ID" value="CAF3790215.1"/>
    <property type="molecule type" value="Genomic_DNA"/>
</dbReference>
<evidence type="ECO:0000313" key="9">
    <source>
        <dbReference type="EMBL" id="CAF4089556.1"/>
    </source>
</evidence>
<proteinExistence type="predicted"/>
<evidence type="ECO:0000313" key="3">
    <source>
        <dbReference type="EMBL" id="CAF2063582.1"/>
    </source>
</evidence>
<dbReference type="Proteomes" id="UP000663856">
    <property type="component" value="Unassembled WGS sequence"/>
</dbReference>
<organism evidence="4 11">
    <name type="scientific">Rotaria magnacalcarata</name>
    <dbReference type="NCBI Taxonomy" id="392030"/>
    <lineage>
        <taxon>Eukaryota</taxon>
        <taxon>Metazoa</taxon>
        <taxon>Spiralia</taxon>
        <taxon>Gnathifera</taxon>
        <taxon>Rotifera</taxon>
        <taxon>Eurotatoria</taxon>
        <taxon>Bdelloidea</taxon>
        <taxon>Philodinida</taxon>
        <taxon>Philodinidae</taxon>
        <taxon>Rotaria</taxon>
    </lineage>
</organism>
<evidence type="ECO:0000313" key="2">
    <source>
        <dbReference type="EMBL" id="CAF1646952.1"/>
    </source>
</evidence>
<evidence type="ECO:0000313" key="11">
    <source>
        <dbReference type="Proteomes" id="UP000663856"/>
    </source>
</evidence>
<accession>A0A816TW98</accession>
<evidence type="ECO:0000313" key="4">
    <source>
        <dbReference type="EMBL" id="CAF2101596.1"/>
    </source>
</evidence>
<dbReference type="EMBL" id="CAJNRE010021126">
    <property type="protein sequence ID" value="CAF2251219.1"/>
    <property type="molecule type" value="Genomic_DNA"/>
</dbReference>
<dbReference type="EMBL" id="CAJOBI010007579">
    <property type="protein sequence ID" value="CAF4089556.1"/>
    <property type="molecule type" value="Genomic_DNA"/>
</dbReference>
<dbReference type="Proteomes" id="UP000681967">
    <property type="component" value="Unassembled WGS sequence"/>
</dbReference>
<comment type="caution">
    <text evidence="4">The sequence shown here is derived from an EMBL/GenBank/DDBJ whole genome shotgun (WGS) entry which is preliminary data.</text>
</comment>
<evidence type="ECO:0000313" key="5">
    <source>
        <dbReference type="EMBL" id="CAF2251219.1"/>
    </source>
</evidence>
<reference evidence="4" key="1">
    <citation type="submission" date="2021-02" db="EMBL/GenBank/DDBJ databases">
        <authorList>
            <person name="Nowell W R."/>
        </authorList>
    </citation>
    <scope>NUCLEOTIDE SEQUENCE</scope>
</reference>
<dbReference type="Proteomes" id="UP000663855">
    <property type="component" value="Unassembled WGS sequence"/>
</dbReference>
<dbReference type="EMBL" id="CAJOBG010058950">
    <property type="protein sequence ID" value="CAF4537966.1"/>
    <property type="molecule type" value="Genomic_DNA"/>
</dbReference>
<evidence type="ECO:0008006" key="13">
    <source>
        <dbReference type="Google" id="ProtNLM"/>
    </source>
</evidence>
<evidence type="ECO:0000313" key="10">
    <source>
        <dbReference type="EMBL" id="CAF4537966.1"/>
    </source>
</evidence>
<dbReference type="Proteomes" id="UP000663866">
    <property type="component" value="Unassembled WGS sequence"/>
</dbReference>
<dbReference type="EMBL" id="CAJNRF010008451">
    <property type="protein sequence ID" value="CAF2101596.1"/>
    <property type="molecule type" value="Genomic_DNA"/>
</dbReference>
<evidence type="ECO:0000313" key="7">
    <source>
        <dbReference type="EMBL" id="CAF3790215.1"/>
    </source>
</evidence>
<dbReference type="EMBL" id="CAJOBH010000079">
    <property type="protein sequence ID" value="CAF3757634.1"/>
    <property type="molecule type" value="Genomic_DNA"/>
</dbReference>
<dbReference type="EMBL" id="CAJNOW010016012">
    <property type="protein sequence ID" value="CAF1646952.1"/>
    <property type="molecule type" value="Genomic_DNA"/>
</dbReference>
<evidence type="ECO:0000313" key="12">
    <source>
        <dbReference type="Proteomes" id="UP000663866"/>
    </source>
</evidence>
<evidence type="ECO:0000313" key="8">
    <source>
        <dbReference type="EMBL" id="CAF4024963.1"/>
    </source>
</evidence>
<dbReference type="Gene3D" id="1.25.40.10">
    <property type="entry name" value="Tetratricopeptide repeat domain"/>
    <property type="match status" value="1"/>
</dbReference>
<dbReference type="EMBL" id="CAJNRG010004139">
    <property type="protein sequence ID" value="CAF2063582.1"/>
    <property type="molecule type" value="Genomic_DNA"/>
</dbReference>
<protein>
    <recommendedName>
        <fullName evidence="13">Tetratricopeptide repeat protein</fullName>
    </recommendedName>
</protein>
<dbReference type="EMBL" id="CAJNOV010008392">
    <property type="protein sequence ID" value="CAF1321714.1"/>
    <property type="molecule type" value="Genomic_DNA"/>
</dbReference>